<name>A0A6J4I0I7_9BACT</name>
<dbReference type="GO" id="GO:0004016">
    <property type="term" value="F:adenylate cyclase activity"/>
    <property type="evidence" value="ECO:0007669"/>
    <property type="project" value="UniProtKB-EC"/>
</dbReference>
<gene>
    <name evidence="2" type="ORF">AVDCRST_MAG42-1440</name>
</gene>
<organism evidence="2">
    <name type="scientific">uncultured Chthoniobacterales bacterium</name>
    <dbReference type="NCBI Taxonomy" id="1836801"/>
    <lineage>
        <taxon>Bacteria</taxon>
        <taxon>Pseudomonadati</taxon>
        <taxon>Verrucomicrobiota</taxon>
        <taxon>Spartobacteria</taxon>
        <taxon>Chthoniobacterales</taxon>
        <taxon>environmental samples</taxon>
    </lineage>
</organism>
<protein>
    <submittedName>
        <fullName evidence="2">Adenylate cyclase</fullName>
        <ecNumber evidence="2">4.6.1.1</ecNumber>
    </submittedName>
</protein>
<reference evidence="2" key="1">
    <citation type="submission" date="2020-02" db="EMBL/GenBank/DDBJ databases">
        <authorList>
            <person name="Meier V. D."/>
        </authorList>
    </citation>
    <scope>NUCLEOTIDE SEQUENCE</scope>
    <source>
        <strain evidence="2">AVDCRST_MAG42</strain>
    </source>
</reference>
<feature type="non-terminal residue" evidence="2">
    <location>
        <position position="142"/>
    </location>
</feature>
<proteinExistence type="predicted"/>
<feature type="region of interest" description="Disordered" evidence="1">
    <location>
        <begin position="67"/>
        <end position="142"/>
    </location>
</feature>
<dbReference type="EC" id="4.6.1.1" evidence="2"/>
<evidence type="ECO:0000313" key="2">
    <source>
        <dbReference type="EMBL" id="CAA9236436.1"/>
    </source>
</evidence>
<keyword evidence="2" id="KW-0456">Lyase</keyword>
<evidence type="ECO:0000256" key="1">
    <source>
        <dbReference type="SAM" id="MobiDB-lite"/>
    </source>
</evidence>
<sequence length="142" mass="15885">RTEAGRAGRFTRGIRDDRLVGAPERAVAEPWLAGISFRHRHVARRRAGRQRRLRAEDGLHLDRRRDQCGVKDSGADHGTGMRAGDQRIDGDSGERSFRPRRCRAGFVEGPALRDQHLHRHGRETRAGQPGVACRPGGERSLV</sequence>
<dbReference type="AlphaFoldDB" id="A0A6J4I0I7"/>
<feature type="compositionally biased region" description="Basic and acidic residues" evidence="1">
    <location>
        <begin position="84"/>
        <end position="97"/>
    </location>
</feature>
<feature type="non-terminal residue" evidence="2">
    <location>
        <position position="1"/>
    </location>
</feature>
<dbReference type="EMBL" id="CADCTA010000058">
    <property type="protein sequence ID" value="CAA9236436.1"/>
    <property type="molecule type" value="Genomic_DNA"/>
</dbReference>
<accession>A0A6J4I0I7</accession>